<evidence type="ECO:0000313" key="3">
    <source>
        <dbReference type="Proteomes" id="UP001160142"/>
    </source>
</evidence>
<accession>A0ABT6KQ30</accession>
<reference evidence="2 3" key="1">
    <citation type="submission" date="2023-04" db="EMBL/GenBank/DDBJ databases">
        <title>Genome Encyclopedia of Bacteria and Archaea VI: Functional Genomics of Type Strains.</title>
        <authorList>
            <person name="Whitman W."/>
        </authorList>
    </citation>
    <scope>NUCLEOTIDE SEQUENCE [LARGE SCALE GENOMIC DNA]</scope>
    <source>
        <strain evidence="2 3">SG_E_30_P1</strain>
    </source>
</reference>
<dbReference type="CDD" id="cd03784">
    <property type="entry name" value="GT1_Gtf-like"/>
    <property type="match status" value="1"/>
</dbReference>
<dbReference type="PANTHER" id="PTHR48050:SF13">
    <property type="entry name" value="STEROL 3-BETA-GLUCOSYLTRANSFERASE UGT80A2"/>
    <property type="match status" value="1"/>
</dbReference>
<comment type="caution">
    <text evidence="2">The sequence shown here is derived from an EMBL/GenBank/DDBJ whole genome shotgun (WGS) entry which is preliminary data.</text>
</comment>
<dbReference type="Proteomes" id="UP001160142">
    <property type="component" value="Unassembled WGS sequence"/>
</dbReference>
<dbReference type="SUPFAM" id="SSF53756">
    <property type="entry name" value="UDP-Glycosyltransferase/glycogen phosphorylase"/>
    <property type="match status" value="1"/>
</dbReference>
<protein>
    <submittedName>
        <fullName evidence="2">UDP:flavonoid glycosyltransferase YjiC (YdhE family)</fullName>
    </submittedName>
</protein>
<dbReference type="EMBL" id="JARXVQ010000001">
    <property type="protein sequence ID" value="MDH6182085.1"/>
    <property type="molecule type" value="Genomic_DNA"/>
</dbReference>
<evidence type="ECO:0000313" key="2">
    <source>
        <dbReference type="EMBL" id="MDH6182085.1"/>
    </source>
</evidence>
<proteinExistence type="predicted"/>
<dbReference type="InterPro" id="IPR010610">
    <property type="entry name" value="EryCIII-like_C"/>
</dbReference>
<keyword evidence="3" id="KW-1185">Reference proteome</keyword>
<organism evidence="2 3">
    <name type="scientific">Antiquaquibacter oligotrophicus</name>
    <dbReference type="NCBI Taxonomy" id="2880260"/>
    <lineage>
        <taxon>Bacteria</taxon>
        <taxon>Bacillati</taxon>
        <taxon>Actinomycetota</taxon>
        <taxon>Actinomycetes</taxon>
        <taxon>Micrococcales</taxon>
        <taxon>Microbacteriaceae</taxon>
        <taxon>Antiquaquibacter</taxon>
    </lineage>
</organism>
<gene>
    <name evidence="2" type="ORF">M2152_002267</name>
</gene>
<dbReference type="RefSeq" id="WP_322134375.1">
    <property type="nucleotide sequence ID" value="NZ_CP085036.1"/>
</dbReference>
<dbReference type="InterPro" id="IPR002213">
    <property type="entry name" value="UDP_glucos_trans"/>
</dbReference>
<dbReference type="Pfam" id="PF06722">
    <property type="entry name" value="EryCIII-like_C"/>
    <property type="match status" value="1"/>
</dbReference>
<sequence>MSSFLICSTPVHGHVLPLLSVSRFLVSRGHRVRFLTGTRYRAAVEATGATWIGLPSGADYDDRNMDAAFPGRVGLKGPAGIRYDLEHIFIEPGPLQVAAVDEAVAAESTDAVLVESMFIGALALLQRPRDKRPAIVNLGIIPLGITSVDTAPFGLGIPPRPGAIGRLRNRVMRLLAEKVIFAPLQTAAVEMAQRITGKQLTTFVLNWPSMADAIVQFTVPSFEYPRSDLPETVHFVGPMGRTTASEGDLPEWWPDVAAAQHVVHVTQGTVANQDLSALIEPTLAALADEPVLVVVSTGGRALDGLALPANARAATYLPYDKLLPLTDVYITNGGYGGVHYAMENGVPLIVAGMTEDKTEVSARVQWSGAGINLRSDRPSPERIREAVRTVLATPSYRNASAAIGADIRDSAGLDGLERVVLDLIAKPQPTV</sequence>
<dbReference type="InterPro" id="IPR050426">
    <property type="entry name" value="Glycosyltransferase_28"/>
</dbReference>
<name>A0ABT6KQ30_9MICO</name>
<dbReference type="PANTHER" id="PTHR48050">
    <property type="entry name" value="STEROL 3-BETA-GLUCOSYLTRANSFERASE"/>
    <property type="match status" value="1"/>
</dbReference>
<dbReference type="Gene3D" id="3.40.50.2000">
    <property type="entry name" value="Glycogen Phosphorylase B"/>
    <property type="match status" value="2"/>
</dbReference>
<evidence type="ECO:0000259" key="1">
    <source>
        <dbReference type="Pfam" id="PF06722"/>
    </source>
</evidence>
<feature type="domain" description="Erythromycin biosynthesis protein CIII-like C-terminal" evidence="1">
    <location>
        <begin position="292"/>
        <end position="406"/>
    </location>
</feature>